<evidence type="ECO:0000256" key="5">
    <source>
        <dbReference type="SAM" id="Phobius"/>
    </source>
</evidence>
<proteinExistence type="predicted"/>
<accession>A0A3M0GEM0</accession>
<protein>
    <submittedName>
        <fullName evidence="7">DUF1707 and DUF4870 domain-containing protein</fullName>
    </submittedName>
</protein>
<evidence type="ECO:0000256" key="4">
    <source>
        <dbReference type="ARBA" id="ARBA00023136"/>
    </source>
</evidence>
<dbReference type="Proteomes" id="UP000275256">
    <property type="component" value="Unassembled WGS sequence"/>
</dbReference>
<evidence type="ECO:0000313" key="7">
    <source>
        <dbReference type="EMBL" id="RMB60043.1"/>
    </source>
</evidence>
<keyword evidence="8" id="KW-1185">Reference proteome</keyword>
<evidence type="ECO:0000256" key="2">
    <source>
        <dbReference type="ARBA" id="ARBA00022692"/>
    </source>
</evidence>
<dbReference type="Pfam" id="PF08044">
    <property type="entry name" value="DUF1707"/>
    <property type="match status" value="1"/>
</dbReference>
<gene>
    <name evidence="7" type="ORF">EAX62_10045</name>
</gene>
<evidence type="ECO:0000259" key="6">
    <source>
        <dbReference type="Pfam" id="PF08044"/>
    </source>
</evidence>
<feature type="transmembrane region" description="Helical" evidence="5">
    <location>
        <begin position="132"/>
        <end position="154"/>
    </location>
</feature>
<comment type="subcellular location">
    <subcellularLocation>
        <location evidence="1">Membrane</location>
        <topology evidence="1">Multi-pass membrane protein</topology>
    </subcellularLocation>
</comment>
<evidence type="ECO:0000313" key="8">
    <source>
        <dbReference type="Proteomes" id="UP000275256"/>
    </source>
</evidence>
<comment type="caution">
    <text evidence="7">The sequence shown here is derived from an EMBL/GenBank/DDBJ whole genome shotgun (WGS) entry which is preliminary data.</text>
</comment>
<dbReference type="Pfam" id="PF09685">
    <property type="entry name" value="MamF_MmsF"/>
    <property type="match status" value="1"/>
</dbReference>
<feature type="transmembrane region" description="Helical" evidence="5">
    <location>
        <begin position="99"/>
        <end position="120"/>
    </location>
</feature>
<dbReference type="EMBL" id="REFW01000002">
    <property type="protein sequence ID" value="RMB60043.1"/>
    <property type="molecule type" value="Genomic_DNA"/>
</dbReference>
<feature type="transmembrane region" description="Helical" evidence="5">
    <location>
        <begin position="160"/>
        <end position="180"/>
    </location>
</feature>
<keyword evidence="3 5" id="KW-1133">Transmembrane helix</keyword>
<dbReference type="InterPro" id="IPR019109">
    <property type="entry name" value="MamF_MmsF"/>
</dbReference>
<feature type="domain" description="DUF1707" evidence="6">
    <location>
        <begin position="20"/>
        <end position="67"/>
    </location>
</feature>
<keyword evidence="2 5" id="KW-0812">Transmembrane</keyword>
<reference evidence="7 8" key="1">
    <citation type="submission" date="2018-10" db="EMBL/GenBank/DDBJ databases">
        <title>Tessaracoccus antarcticuss sp. nov., isolated from sediment.</title>
        <authorList>
            <person name="Zhou L.Y."/>
            <person name="Du Z.J."/>
        </authorList>
    </citation>
    <scope>NUCLEOTIDE SEQUENCE [LARGE SCALE GENOMIC DNA]</scope>
    <source>
        <strain evidence="7 8">JDX10</strain>
    </source>
</reference>
<evidence type="ECO:0000256" key="1">
    <source>
        <dbReference type="ARBA" id="ARBA00004141"/>
    </source>
</evidence>
<keyword evidence="4 5" id="KW-0472">Membrane</keyword>
<dbReference type="InterPro" id="IPR012551">
    <property type="entry name" value="DUF1707_SHOCT-like"/>
</dbReference>
<evidence type="ECO:0000256" key="3">
    <source>
        <dbReference type="ARBA" id="ARBA00022989"/>
    </source>
</evidence>
<name>A0A3M0GEM0_9ACTN</name>
<sequence>MEDMSFSDPAFPDPTLGNQVTDVQRDRAVEYLSNAYASGAIDADTFEDRMATALTSSTRAELNSSLRGIARVATPAGQFAAPVVRPQVVNNVENIGAGFTHLSGFIFPFFLGPVIVKAVARPGSRLWLEAGRALSFQLTAITTALVLGTVVAVLNIGGPLLFLGVIGWLITTTLLAVRAFQGLNSTAAIEKLLPFKPPREDRQIGRR</sequence>
<dbReference type="AlphaFoldDB" id="A0A3M0GEM0"/>
<organism evidence="7 8">
    <name type="scientific">Tessaracoccus antarcticus</name>
    <dbReference type="NCBI Taxonomy" id="2479848"/>
    <lineage>
        <taxon>Bacteria</taxon>
        <taxon>Bacillati</taxon>
        <taxon>Actinomycetota</taxon>
        <taxon>Actinomycetes</taxon>
        <taxon>Propionibacteriales</taxon>
        <taxon>Propionibacteriaceae</taxon>
        <taxon>Tessaracoccus</taxon>
    </lineage>
</organism>